<dbReference type="SUPFAM" id="SSF54373">
    <property type="entry name" value="FAD-linked reductases, C-terminal domain"/>
    <property type="match status" value="1"/>
</dbReference>
<dbReference type="SUPFAM" id="SSF51971">
    <property type="entry name" value="Nucleotide-binding domain"/>
    <property type="match status" value="1"/>
</dbReference>
<dbReference type="Pfam" id="PF13450">
    <property type="entry name" value="NAD_binding_8"/>
    <property type="match status" value="1"/>
</dbReference>
<dbReference type="Proteomes" id="UP000195667">
    <property type="component" value="Unassembled WGS sequence"/>
</dbReference>
<dbReference type="RefSeq" id="WP_087144068.1">
    <property type="nucleotide sequence ID" value="NZ_FUKI01000126.1"/>
</dbReference>
<dbReference type="InterPro" id="IPR015899">
    <property type="entry name" value="UDP-GalPyranose_mutase_C"/>
</dbReference>
<feature type="domain" description="UDP-galactopyranose mutase C-terminal" evidence="1">
    <location>
        <begin position="153"/>
        <end position="355"/>
    </location>
</feature>
<accession>A0A1R4HCJ8</accession>
<organism evidence="2 3">
    <name type="scientific">Crenothrix polyspora</name>
    <dbReference type="NCBI Taxonomy" id="360316"/>
    <lineage>
        <taxon>Bacteria</taxon>
        <taxon>Pseudomonadati</taxon>
        <taxon>Pseudomonadota</taxon>
        <taxon>Gammaproteobacteria</taxon>
        <taxon>Methylococcales</taxon>
        <taxon>Crenotrichaceae</taxon>
        <taxon>Crenothrix</taxon>
    </lineage>
</organism>
<dbReference type="OrthoDB" id="9815989at2"/>
<gene>
    <name evidence="2" type="ORF">CRENPOLYSF1_50026</name>
</gene>
<name>A0A1R4HCJ8_9GAMM</name>
<dbReference type="AlphaFoldDB" id="A0A1R4HCJ8"/>
<dbReference type="PANTHER" id="PTHR21197">
    <property type="entry name" value="UDP-GALACTOPYRANOSE MUTASE"/>
    <property type="match status" value="1"/>
</dbReference>
<dbReference type="Pfam" id="PF03275">
    <property type="entry name" value="GLF"/>
    <property type="match status" value="1"/>
</dbReference>
<evidence type="ECO:0000313" key="2">
    <source>
        <dbReference type="EMBL" id="SJM93927.1"/>
    </source>
</evidence>
<reference evidence="3" key="1">
    <citation type="submission" date="2017-02" db="EMBL/GenBank/DDBJ databases">
        <authorList>
            <person name="Daims H."/>
        </authorList>
    </citation>
    <scope>NUCLEOTIDE SEQUENCE [LARGE SCALE GENOMIC DNA]</scope>
</reference>
<evidence type="ECO:0000259" key="1">
    <source>
        <dbReference type="Pfam" id="PF03275"/>
    </source>
</evidence>
<dbReference type="EMBL" id="FUKI01000126">
    <property type="protein sequence ID" value="SJM93927.1"/>
    <property type="molecule type" value="Genomic_DNA"/>
</dbReference>
<sequence length="376" mass="44158">MIKKNILIVGAGFAGATIARELADSGRYKIHIIDQRPHIAGNAYDPVDKTLNLRVHHYGPHIFHTNDQHIFDYLSRFTQWIPYQHSVEAWVDKIGYVPLPINRTTLNRIYQCQLNYAEDIKRFLDTLKCQHTMPTNAQQMAENIYGIELTQLFFGRYTQKMWGMALSELPAQVLARLPVRYDDNRHYFNDKIQAMPQHGYIGLFENLLDHADISISLSCRFERSMEKNYQHIFNAMPIDVYFDEKYGALPYRSIQFIHERVTTHQQPVPTINFTDEGIYTRQTDWRLYPGCDLGTRTEILLTKEIPCSYEDNNFERYYPVKTVEGSPQKIYNRYRTEAEKLTHITFIGRCGQYIYYDMHQVVANSLKIARAFLSSR</sequence>
<dbReference type="GO" id="GO:0008767">
    <property type="term" value="F:UDP-galactopyranose mutase activity"/>
    <property type="evidence" value="ECO:0007669"/>
    <property type="project" value="InterPro"/>
</dbReference>
<dbReference type="Gene3D" id="3.40.50.720">
    <property type="entry name" value="NAD(P)-binding Rossmann-like Domain"/>
    <property type="match status" value="3"/>
</dbReference>
<protein>
    <submittedName>
        <fullName evidence="2">UDP-galactopyranose mutase</fullName>
    </submittedName>
</protein>
<keyword evidence="3" id="KW-1185">Reference proteome</keyword>
<proteinExistence type="predicted"/>
<evidence type="ECO:0000313" key="3">
    <source>
        <dbReference type="Proteomes" id="UP000195667"/>
    </source>
</evidence>
<dbReference type="GO" id="GO:0005829">
    <property type="term" value="C:cytosol"/>
    <property type="evidence" value="ECO:0007669"/>
    <property type="project" value="TreeGrafter"/>
</dbReference>
<dbReference type="PANTHER" id="PTHR21197:SF0">
    <property type="entry name" value="UDP-GALACTOPYRANOSE MUTASE"/>
    <property type="match status" value="1"/>
</dbReference>
<dbReference type="GO" id="GO:0050660">
    <property type="term" value="F:flavin adenine dinucleotide binding"/>
    <property type="evidence" value="ECO:0007669"/>
    <property type="project" value="TreeGrafter"/>
</dbReference>